<keyword evidence="3" id="KW-0153">Cholesterol metabolism</keyword>
<evidence type="ECO:0000256" key="1">
    <source>
        <dbReference type="ARBA" id="ARBA00001974"/>
    </source>
</evidence>
<evidence type="ECO:0000256" key="4">
    <source>
        <dbReference type="ARBA" id="ARBA00022630"/>
    </source>
</evidence>
<accession>A0A8I0T607</accession>
<evidence type="ECO:0000256" key="6">
    <source>
        <dbReference type="ARBA" id="ARBA00023002"/>
    </source>
</evidence>
<dbReference type="InterPro" id="IPR052542">
    <property type="entry name" value="Cholesterol_Oxidase"/>
</dbReference>
<dbReference type="GO" id="GO:0004769">
    <property type="term" value="F:steroid Delta-isomerase activity"/>
    <property type="evidence" value="ECO:0007669"/>
    <property type="project" value="UniProtKB-EC"/>
</dbReference>
<comment type="caution">
    <text evidence="17">The sequence shown here is derived from an EMBL/GenBank/DDBJ whole genome shotgun (WGS) entry which is preliminary data.</text>
</comment>
<keyword evidence="8" id="KW-1207">Sterol metabolism</keyword>
<evidence type="ECO:0000256" key="10">
    <source>
        <dbReference type="ARBA" id="ARBA00023235"/>
    </source>
</evidence>
<keyword evidence="4" id="KW-0285">Flavoprotein</keyword>
<proteinExistence type="inferred from homology"/>
<dbReference type="SUPFAM" id="SSF51905">
    <property type="entry name" value="FAD/NAD(P)-binding domain"/>
    <property type="match status" value="1"/>
</dbReference>
<protein>
    <recommendedName>
        <fullName evidence="14">Cholesterol oxidase</fullName>
        <ecNumber evidence="13">1.1.3.6</ecNumber>
        <ecNumber evidence="11">5.3.3.1</ecNumber>
    </recommendedName>
    <alternativeName>
        <fullName evidence="15">Cholesterol isomerase</fullName>
    </alternativeName>
</protein>
<gene>
    <name evidence="17" type="ORF">PPEP_a2837</name>
</gene>
<dbReference type="EMBL" id="AQHF01000024">
    <property type="protein sequence ID" value="MBE0346729.1"/>
    <property type="molecule type" value="Genomic_DNA"/>
</dbReference>
<dbReference type="InterPro" id="IPR036188">
    <property type="entry name" value="FAD/NAD-bd_sf"/>
</dbReference>
<dbReference type="AlphaFoldDB" id="A0A8I0T607"/>
<comment type="pathway">
    <text evidence="12">Steroid metabolism; cholesterol degradation.</text>
</comment>
<organism evidence="17 18">
    <name type="scientific">Pseudoalteromonas peptidolytica F12-50-A1</name>
    <dbReference type="NCBI Taxonomy" id="1315280"/>
    <lineage>
        <taxon>Bacteria</taxon>
        <taxon>Pseudomonadati</taxon>
        <taxon>Pseudomonadota</taxon>
        <taxon>Gammaproteobacteria</taxon>
        <taxon>Alteromonadales</taxon>
        <taxon>Pseudoalteromonadaceae</taxon>
        <taxon>Pseudoalteromonas</taxon>
    </lineage>
</organism>
<keyword evidence="7" id="KW-0443">Lipid metabolism</keyword>
<reference evidence="17 18" key="1">
    <citation type="submission" date="2015-06" db="EMBL/GenBank/DDBJ databases">
        <title>Genome sequence of Pseudoalteromonas peptidolytica.</title>
        <authorList>
            <person name="Xie B.-B."/>
            <person name="Rong J.-C."/>
            <person name="Qin Q.-L."/>
            <person name="Zhang Y.-Z."/>
        </authorList>
    </citation>
    <scope>NUCLEOTIDE SEQUENCE [LARGE SCALE GENOMIC DNA]</scope>
    <source>
        <strain evidence="17 18">F12-50-A1</strain>
    </source>
</reference>
<keyword evidence="18" id="KW-1185">Reference proteome</keyword>
<dbReference type="PANTHER" id="PTHR47470:SF1">
    <property type="entry name" value="FAD-DEPENDENT OXIDOREDUCTASE 2 FAD BINDING DOMAIN-CONTAINING PROTEIN"/>
    <property type="match status" value="1"/>
</dbReference>
<comment type="similarity">
    <text evidence="2">Belongs to the GMC oxidoreductase family.</text>
</comment>
<evidence type="ECO:0000256" key="9">
    <source>
        <dbReference type="ARBA" id="ARBA00023221"/>
    </source>
</evidence>
<keyword evidence="10" id="KW-0413">Isomerase</keyword>
<evidence type="ECO:0000256" key="7">
    <source>
        <dbReference type="ARBA" id="ARBA00023098"/>
    </source>
</evidence>
<dbReference type="GO" id="GO:0008203">
    <property type="term" value="P:cholesterol metabolic process"/>
    <property type="evidence" value="ECO:0007669"/>
    <property type="project" value="UniProtKB-KW"/>
</dbReference>
<dbReference type="Proteomes" id="UP000660708">
    <property type="component" value="Unassembled WGS sequence"/>
</dbReference>
<feature type="domain" description="Glucose-methanol-choline oxidoreductase C-terminal" evidence="16">
    <location>
        <begin position="598"/>
        <end position="662"/>
    </location>
</feature>
<dbReference type="EC" id="5.3.3.1" evidence="11"/>
<evidence type="ECO:0000256" key="14">
    <source>
        <dbReference type="ARBA" id="ARBA00049744"/>
    </source>
</evidence>
<dbReference type="GO" id="GO:0016995">
    <property type="term" value="F:cholesterol oxidase activity"/>
    <property type="evidence" value="ECO:0007669"/>
    <property type="project" value="UniProtKB-EC"/>
</dbReference>
<dbReference type="EC" id="1.1.3.6" evidence="13"/>
<dbReference type="PANTHER" id="PTHR47470">
    <property type="entry name" value="CHOLESTEROL OXIDASE"/>
    <property type="match status" value="1"/>
</dbReference>
<keyword evidence="9" id="KW-0753">Steroid metabolism</keyword>
<dbReference type="Pfam" id="PF05199">
    <property type="entry name" value="GMC_oxred_C"/>
    <property type="match status" value="1"/>
</dbReference>
<evidence type="ECO:0000256" key="11">
    <source>
        <dbReference type="ARBA" id="ARBA00038856"/>
    </source>
</evidence>
<evidence type="ECO:0000313" key="18">
    <source>
        <dbReference type="Proteomes" id="UP000660708"/>
    </source>
</evidence>
<evidence type="ECO:0000256" key="8">
    <source>
        <dbReference type="ARBA" id="ARBA00023166"/>
    </source>
</evidence>
<evidence type="ECO:0000259" key="16">
    <source>
        <dbReference type="Pfam" id="PF05199"/>
    </source>
</evidence>
<dbReference type="Gene3D" id="3.50.50.60">
    <property type="entry name" value="FAD/NAD(P)-binding domain"/>
    <property type="match status" value="3"/>
</dbReference>
<evidence type="ECO:0000256" key="13">
    <source>
        <dbReference type="ARBA" id="ARBA00049723"/>
    </source>
</evidence>
<evidence type="ECO:0000256" key="12">
    <source>
        <dbReference type="ARBA" id="ARBA00049645"/>
    </source>
</evidence>
<name>A0A8I0T607_9GAMM</name>
<dbReference type="InterPro" id="IPR007867">
    <property type="entry name" value="GMC_OxRtase_C"/>
</dbReference>
<dbReference type="RefSeq" id="WP_208723410.1">
    <property type="nucleotide sequence ID" value="NZ_AQHF01000024.1"/>
</dbReference>
<keyword evidence="5" id="KW-0274">FAD</keyword>
<evidence type="ECO:0000256" key="15">
    <source>
        <dbReference type="ARBA" id="ARBA00049778"/>
    </source>
</evidence>
<evidence type="ECO:0000256" key="2">
    <source>
        <dbReference type="ARBA" id="ARBA00010790"/>
    </source>
</evidence>
<evidence type="ECO:0000256" key="5">
    <source>
        <dbReference type="ARBA" id="ARBA00022827"/>
    </source>
</evidence>
<comment type="cofactor">
    <cofactor evidence="1">
        <name>FAD</name>
        <dbReference type="ChEBI" id="CHEBI:57692"/>
    </cofactor>
</comment>
<sequence length="681" mass="73942">MSNLNSIGKPTTFDTIIIGSGFGGSVAALRLCQAYPKGTPDNKPVLLLERGKDWWGNLTRDDQPKTAQTPTPPFCNYRQPDGRSAWMATEEPFGTPVGDPSLNDKPLNFNDGVFAKRPVAKYPGLVETIEAQNMTVWMGAGLGGTSQVYNTIFQKPSCEAFNLAFRDPDCPESNLLNFDQIACYYDTVEKIMSPTTMVSECHGTNTTLPFLNIDSCDIPNQIDQTTMVDLAEHRNQDQISIAAAPDYLSTRVFLSQANNLQSKETVLCDYGISSIDPKFSTLALDWSVVANEISCKVLPSATIGEMWYGMNSYSEVEQGKEKILYGIKNSLDRNYLAQAKATNMLDIECLSEVTSINQQVDPVTDEVSYRIIVNKIDENKVDAPQQIIYEAKNVILSAGSMHSARLLLESANSPSCTDITKPGLPSLSPYVGKLWGQNGDLFATQLCNEPVRPANGGPGSAECDFQYGDDPKTYLQENNASPFTKMVVYPVWYEESVSIQNTLMMGVCQNTAPGQFVKQADGSYQLSYPQTIEANGKFEGGMGDSINTAINTLNAWKEANTAGVDPTKLAQFKGYQGPLHCSTNTKRTLTGNSAAENEHFDVAYGMTPHPLGGCVLGKACDSYGRVKNANGDVVKGLYVIDGSLIPGSTGACTPAWTIAAVAEYCMAEISSELTTSRGCSK</sequence>
<keyword evidence="6" id="KW-0560">Oxidoreductase</keyword>
<evidence type="ECO:0000256" key="3">
    <source>
        <dbReference type="ARBA" id="ARBA00022548"/>
    </source>
</evidence>
<evidence type="ECO:0000313" key="17">
    <source>
        <dbReference type="EMBL" id="MBE0346729.1"/>
    </source>
</evidence>